<evidence type="ECO:0000256" key="6">
    <source>
        <dbReference type="SAM" id="SignalP"/>
    </source>
</evidence>
<dbReference type="AlphaFoldDB" id="A0A484K4Y5"/>
<name>A0A484K4Y5_9ASTE</name>
<dbReference type="OrthoDB" id="191334at2759"/>
<evidence type="ECO:0000313" key="7">
    <source>
        <dbReference type="EMBL" id="VFQ60743.1"/>
    </source>
</evidence>
<gene>
    <name evidence="7" type="ORF">CCAM_LOCUS2519</name>
</gene>
<evidence type="ECO:0000256" key="4">
    <source>
        <dbReference type="ARBA" id="ARBA00023136"/>
    </source>
</evidence>
<dbReference type="Proteomes" id="UP000595140">
    <property type="component" value="Unassembled WGS sequence"/>
</dbReference>
<keyword evidence="3" id="KW-0808">Transferase</keyword>
<dbReference type="InterPro" id="IPR044174">
    <property type="entry name" value="BC10-like"/>
</dbReference>
<reference evidence="7 8" key="1">
    <citation type="submission" date="2018-04" db="EMBL/GenBank/DDBJ databases">
        <authorList>
            <person name="Vogel A."/>
        </authorList>
    </citation>
    <scope>NUCLEOTIDE SEQUENCE [LARGE SCALE GENOMIC DNA]</scope>
</reference>
<comment type="subcellular location">
    <subcellularLocation>
        <location evidence="1">Membrane</location>
        <topology evidence="1">Single-pass type II membrane protein</topology>
    </subcellularLocation>
</comment>
<dbReference type="GO" id="GO:0016757">
    <property type="term" value="F:glycosyltransferase activity"/>
    <property type="evidence" value="ECO:0007669"/>
    <property type="project" value="UniProtKB-KW"/>
</dbReference>
<feature type="chain" id="PRO_5019828216" evidence="6">
    <location>
        <begin position="24"/>
        <end position="377"/>
    </location>
</feature>
<evidence type="ECO:0000256" key="3">
    <source>
        <dbReference type="ARBA" id="ARBA00022679"/>
    </source>
</evidence>
<evidence type="ECO:0000256" key="5">
    <source>
        <dbReference type="ARBA" id="ARBA00023180"/>
    </source>
</evidence>
<accession>A0A484K4Y5</accession>
<sequence>MFPSPSPLSLLCALLLCFPLAFFYTINTPLPAASTTANNPLPGTGNQAAEGHDREPVFLRSSPPVGMRQPLSRLSGRVGFEPGAAGKRRKLAFMFLTTTPLPFAPLWELFFRDAPAGTYNVYVHADPSHNYTPPFGGVFSGRVIPSIPTRRNTAALAAAARRLLAHALRHDRGNRMFALLSPHCIPIHSFNFTYAAVIDSGRSFIEVLANEPWALQRWLARGDTAMLPEVKFEDFRIGSQFFILTRKHARIVVRDRKLWRKFRAPCLEAETCYPEEQYFPTLLHMVDPQGVATATLTHVDWSRSSGGHPRTYNATEVGPELIRALRDDRPRYGDEEINNGSSITAFKRRDPFIFARKFSPDTLGSLMSIAEGCILKD</sequence>
<keyword evidence="8" id="KW-1185">Reference proteome</keyword>
<organism evidence="7 8">
    <name type="scientific">Cuscuta campestris</name>
    <dbReference type="NCBI Taxonomy" id="132261"/>
    <lineage>
        <taxon>Eukaryota</taxon>
        <taxon>Viridiplantae</taxon>
        <taxon>Streptophyta</taxon>
        <taxon>Embryophyta</taxon>
        <taxon>Tracheophyta</taxon>
        <taxon>Spermatophyta</taxon>
        <taxon>Magnoliopsida</taxon>
        <taxon>eudicotyledons</taxon>
        <taxon>Gunneridae</taxon>
        <taxon>Pentapetalae</taxon>
        <taxon>asterids</taxon>
        <taxon>lamiids</taxon>
        <taxon>Solanales</taxon>
        <taxon>Convolvulaceae</taxon>
        <taxon>Cuscuteae</taxon>
        <taxon>Cuscuta</taxon>
        <taxon>Cuscuta subgen. Grammica</taxon>
        <taxon>Cuscuta sect. Cleistogrammica</taxon>
    </lineage>
</organism>
<evidence type="ECO:0000313" key="8">
    <source>
        <dbReference type="Proteomes" id="UP000595140"/>
    </source>
</evidence>
<dbReference type="GO" id="GO:0016020">
    <property type="term" value="C:membrane"/>
    <property type="evidence" value="ECO:0007669"/>
    <property type="project" value="UniProtKB-SubCell"/>
</dbReference>
<keyword evidence="5" id="KW-0325">Glycoprotein</keyword>
<evidence type="ECO:0000256" key="1">
    <source>
        <dbReference type="ARBA" id="ARBA00004606"/>
    </source>
</evidence>
<keyword evidence="2" id="KW-0328">Glycosyltransferase</keyword>
<dbReference type="PANTHER" id="PTHR31042:SF60">
    <property type="entry name" value="CORE-2_I-BRANCHING BETA-1,6-N-ACETYLGLUCOSAMINYLTRANSFERASE FAMILY PROTEIN"/>
    <property type="match status" value="1"/>
</dbReference>
<dbReference type="InterPro" id="IPR003406">
    <property type="entry name" value="Glyco_trans_14"/>
</dbReference>
<proteinExistence type="predicted"/>
<keyword evidence="6" id="KW-0732">Signal</keyword>
<dbReference type="PANTHER" id="PTHR31042">
    <property type="entry name" value="CORE-2/I-BRANCHING BETA-1,6-N-ACETYLGLUCOSAMINYLTRANSFERASE FAMILY PROTEIN-RELATED"/>
    <property type="match status" value="1"/>
</dbReference>
<protein>
    <submittedName>
        <fullName evidence="7">Uncharacterized protein</fullName>
    </submittedName>
</protein>
<evidence type="ECO:0000256" key="2">
    <source>
        <dbReference type="ARBA" id="ARBA00022676"/>
    </source>
</evidence>
<dbReference type="Pfam" id="PF02485">
    <property type="entry name" value="Branch"/>
    <property type="match status" value="1"/>
</dbReference>
<feature type="signal peptide" evidence="6">
    <location>
        <begin position="1"/>
        <end position="23"/>
    </location>
</feature>
<dbReference type="EMBL" id="OOIL02000116">
    <property type="protein sequence ID" value="VFQ60743.1"/>
    <property type="molecule type" value="Genomic_DNA"/>
</dbReference>
<keyword evidence="4" id="KW-0472">Membrane</keyword>